<dbReference type="Proteomes" id="UP000248627">
    <property type="component" value="Unassembled WGS sequence"/>
</dbReference>
<dbReference type="RefSeq" id="WP_146603574.1">
    <property type="nucleotide sequence ID" value="NZ_AP023358.1"/>
</dbReference>
<keyword evidence="2" id="KW-1185">Reference proteome</keyword>
<evidence type="ECO:0000313" key="1">
    <source>
        <dbReference type="EMBL" id="PZF87966.1"/>
    </source>
</evidence>
<sequence length="160" mass="16815">MHGLALRVARRMLMLWARLLAAPLSVLVVVAGYAVWAGEYALLLFVGGFVLVLVGGAVGSFVIHEVGHALILERCRGVHRVEIQSTKLRFSLAPQGVLTSAEAAAVAVAGPAACIAVGTGLAVFAQDLGLHWWYLVHAIFLVPPFGDGAALLRAWRVGAG</sequence>
<evidence type="ECO:0000313" key="2">
    <source>
        <dbReference type="Proteomes" id="UP000248627"/>
    </source>
</evidence>
<reference evidence="1 2" key="1">
    <citation type="submission" date="2018-01" db="EMBL/GenBank/DDBJ databases">
        <title>Draft genome sequence of Jishengella endophytica.</title>
        <authorList>
            <person name="Sahin N."/>
            <person name="Ay H."/>
            <person name="Saygin H."/>
        </authorList>
    </citation>
    <scope>NUCLEOTIDE SEQUENCE [LARGE SCALE GENOMIC DNA]</scope>
    <source>
        <strain evidence="1 2">DSM 45430</strain>
    </source>
</reference>
<dbReference type="EMBL" id="POTX01000250">
    <property type="protein sequence ID" value="PZF87966.1"/>
    <property type="molecule type" value="Genomic_DNA"/>
</dbReference>
<proteinExistence type="predicted"/>
<comment type="caution">
    <text evidence="1">The sequence shown here is derived from an EMBL/GenBank/DDBJ whole genome shotgun (WGS) entry which is preliminary data.</text>
</comment>
<organism evidence="1 2">
    <name type="scientific">Micromonospora endophytica</name>
    <dbReference type="NCBI Taxonomy" id="515350"/>
    <lineage>
        <taxon>Bacteria</taxon>
        <taxon>Bacillati</taxon>
        <taxon>Actinomycetota</taxon>
        <taxon>Actinomycetes</taxon>
        <taxon>Micromonosporales</taxon>
        <taxon>Micromonosporaceae</taxon>
        <taxon>Micromonospora</taxon>
    </lineage>
</organism>
<dbReference type="OrthoDB" id="4201398at2"/>
<protein>
    <submittedName>
        <fullName evidence="1">Uncharacterized protein</fullName>
    </submittedName>
</protein>
<name>A0A2W2CS40_9ACTN</name>
<accession>A0A2W2CS40</accession>
<dbReference type="AlphaFoldDB" id="A0A2W2CS40"/>
<gene>
    <name evidence="1" type="ORF">C1I93_25545</name>
</gene>